<feature type="domain" description="AIMP2 thioredoxin-like" evidence="6">
    <location>
        <begin position="221"/>
        <end position="309"/>
    </location>
</feature>
<comment type="caution">
    <text evidence="7">The sequence shown here is derived from an EMBL/GenBank/DDBJ whole genome shotgun (WGS) entry which is preliminary data.</text>
</comment>
<dbReference type="PANTHER" id="PTHR13438:SF2">
    <property type="entry name" value="AMINOACYL TRNA SYNTHASE COMPLEX-INTERACTING MULTIFUNCTIONAL PROTEIN 2"/>
    <property type="match status" value="1"/>
</dbReference>
<gene>
    <name evidence="7" type="ORF">QYM36_012528</name>
</gene>
<dbReference type="InterPro" id="IPR041503">
    <property type="entry name" value="AIMP2_thioredoxin"/>
</dbReference>
<dbReference type="GO" id="GO:0005634">
    <property type="term" value="C:nucleus"/>
    <property type="evidence" value="ECO:0007669"/>
    <property type="project" value="UniProtKB-SubCell"/>
</dbReference>
<dbReference type="EMBL" id="JAVRJZ010000016">
    <property type="protein sequence ID" value="KAK2711373.1"/>
    <property type="molecule type" value="Genomic_DNA"/>
</dbReference>
<dbReference type="GO" id="GO:0017101">
    <property type="term" value="C:aminoacyl-tRNA synthetase multienzyme complex"/>
    <property type="evidence" value="ECO:0007669"/>
    <property type="project" value="InterPro"/>
</dbReference>
<dbReference type="Proteomes" id="UP001187531">
    <property type="component" value="Unassembled WGS sequence"/>
</dbReference>
<keyword evidence="8" id="KW-1185">Reference proteome</keyword>
<evidence type="ECO:0000256" key="5">
    <source>
        <dbReference type="ARBA" id="ARBA00023242"/>
    </source>
</evidence>
<keyword evidence="3" id="KW-0963">Cytoplasm</keyword>
<keyword evidence="4" id="KW-0648">Protein biosynthesis</keyword>
<evidence type="ECO:0000256" key="2">
    <source>
        <dbReference type="ARBA" id="ARBA00004514"/>
    </source>
</evidence>
<protein>
    <recommendedName>
        <fullName evidence="6">AIMP2 thioredoxin-like domain-containing protein</fullName>
    </recommendedName>
</protein>
<dbReference type="GO" id="GO:0006412">
    <property type="term" value="P:translation"/>
    <property type="evidence" value="ECO:0007669"/>
    <property type="project" value="UniProtKB-KW"/>
</dbReference>
<sequence>MKPIESPFVQDEGTIDCKPKKVGLGLPKLSEMKDIVNENEMKELEKRWHNIESKLLLIKSEVDDIKAETPSQVSTSNMKDIVNENEMKELEKRWHNIESKLLLIKSEVDDIKAEPPSQVSTSNMKDIVNENEMKELEKRWHNIESKLLLIKSEVDDIKAEPPSQVSTSNMQVMESEFISEDLLEFHEEILRRVTQLQSTLQGLQRSHAVFGTDTKEMPQKVYDLVVQASPSAPPFFLKFFKAILEQSGVRVLAKTHCHSSVSVTKDQETFLESSSSFERSSVHVILTLIWTNVEHGPVLRVGASSKVPIVGDGNIARFFGRLFPKQIAYENLSVKETTQIDHFLDFAHETLLNGNKKDIVANLNMLDAILSSEKYLCGSSITIADVVVWSAVSQVADLNSLPKSLKN</sequence>
<name>A0AA88KXM3_ARTSF</name>
<evidence type="ECO:0000259" key="6">
    <source>
        <dbReference type="Pfam" id="PF18569"/>
    </source>
</evidence>
<proteinExistence type="predicted"/>
<feature type="non-terminal residue" evidence="7">
    <location>
        <position position="1"/>
    </location>
</feature>
<accession>A0AA88KXM3</accession>
<reference evidence="7" key="1">
    <citation type="submission" date="2023-07" db="EMBL/GenBank/DDBJ databases">
        <title>Chromosome-level genome assembly of Artemia franciscana.</title>
        <authorList>
            <person name="Jo E."/>
        </authorList>
    </citation>
    <scope>NUCLEOTIDE SEQUENCE</scope>
    <source>
        <tissue evidence="7">Whole body</tissue>
    </source>
</reference>
<evidence type="ECO:0000313" key="7">
    <source>
        <dbReference type="EMBL" id="KAK2711373.1"/>
    </source>
</evidence>
<dbReference type="Pfam" id="PF18569">
    <property type="entry name" value="Thioredoxin_16"/>
    <property type="match status" value="1"/>
</dbReference>
<evidence type="ECO:0000256" key="4">
    <source>
        <dbReference type="ARBA" id="ARBA00022917"/>
    </source>
</evidence>
<dbReference type="SUPFAM" id="SSF47616">
    <property type="entry name" value="GST C-terminal domain-like"/>
    <property type="match status" value="1"/>
</dbReference>
<evidence type="ECO:0000256" key="3">
    <source>
        <dbReference type="ARBA" id="ARBA00022490"/>
    </source>
</evidence>
<dbReference type="AlphaFoldDB" id="A0AA88KXM3"/>
<dbReference type="GO" id="GO:0005829">
    <property type="term" value="C:cytosol"/>
    <property type="evidence" value="ECO:0007669"/>
    <property type="project" value="UniProtKB-SubCell"/>
</dbReference>
<comment type="subcellular location">
    <subcellularLocation>
        <location evidence="2">Cytoplasm</location>
        <location evidence="2">Cytosol</location>
    </subcellularLocation>
    <subcellularLocation>
        <location evidence="1">Nucleus</location>
    </subcellularLocation>
</comment>
<keyword evidence="5" id="KW-0539">Nucleus</keyword>
<dbReference type="Gene3D" id="1.20.1050.130">
    <property type="match status" value="1"/>
</dbReference>
<evidence type="ECO:0000256" key="1">
    <source>
        <dbReference type="ARBA" id="ARBA00004123"/>
    </source>
</evidence>
<organism evidence="7 8">
    <name type="scientific">Artemia franciscana</name>
    <name type="common">Brine shrimp</name>
    <name type="synonym">Artemia sanfranciscana</name>
    <dbReference type="NCBI Taxonomy" id="6661"/>
    <lineage>
        <taxon>Eukaryota</taxon>
        <taxon>Metazoa</taxon>
        <taxon>Ecdysozoa</taxon>
        <taxon>Arthropoda</taxon>
        <taxon>Crustacea</taxon>
        <taxon>Branchiopoda</taxon>
        <taxon>Anostraca</taxon>
        <taxon>Artemiidae</taxon>
        <taxon>Artemia</taxon>
    </lineage>
</organism>
<dbReference type="InterPro" id="IPR036282">
    <property type="entry name" value="Glutathione-S-Trfase_C_sf"/>
</dbReference>
<dbReference type="PANTHER" id="PTHR13438">
    <property type="entry name" value="AMINOACYL TRNA SYNTHASE COMPLEX-INTERACTING MULTIFUNCTIONAL PROTEIN"/>
    <property type="match status" value="1"/>
</dbReference>
<evidence type="ECO:0000313" key="8">
    <source>
        <dbReference type="Proteomes" id="UP001187531"/>
    </source>
</evidence>
<dbReference type="InterPro" id="IPR042360">
    <property type="entry name" value="AIMP2"/>
</dbReference>